<dbReference type="AlphaFoldDB" id="A0A9P5S039"/>
<protein>
    <submittedName>
        <fullName evidence="2">Uncharacterized protein</fullName>
    </submittedName>
</protein>
<gene>
    <name evidence="2" type="ORF">BG015_006266</name>
</gene>
<keyword evidence="3" id="KW-1185">Reference proteome</keyword>
<comment type="caution">
    <text evidence="2">The sequence shown here is derived from an EMBL/GenBank/DDBJ whole genome shotgun (WGS) entry which is preliminary data.</text>
</comment>
<organism evidence="2 3">
    <name type="scientific">Linnemannia schmuckeri</name>
    <dbReference type="NCBI Taxonomy" id="64567"/>
    <lineage>
        <taxon>Eukaryota</taxon>
        <taxon>Fungi</taxon>
        <taxon>Fungi incertae sedis</taxon>
        <taxon>Mucoromycota</taxon>
        <taxon>Mortierellomycotina</taxon>
        <taxon>Mortierellomycetes</taxon>
        <taxon>Mortierellales</taxon>
        <taxon>Mortierellaceae</taxon>
        <taxon>Linnemannia</taxon>
    </lineage>
</organism>
<evidence type="ECO:0000313" key="2">
    <source>
        <dbReference type="EMBL" id="KAF9151746.1"/>
    </source>
</evidence>
<feature type="region of interest" description="Disordered" evidence="1">
    <location>
        <begin position="185"/>
        <end position="232"/>
    </location>
</feature>
<feature type="compositionally biased region" description="Basic and acidic residues" evidence="1">
    <location>
        <begin position="208"/>
        <end position="232"/>
    </location>
</feature>
<name>A0A9P5S039_9FUNG</name>
<dbReference type="Proteomes" id="UP000748756">
    <property type="component" value="Unassembled WGS sequence"/>
</dbReference>
<reference evidence="2" key="1">
    <citation type="journal article" date="2020" name="Fungal Divers.">
        <title>Resolving the Mortierellaceae phylogeny through synthesis of multi-gene phylogenetics and phylogenomics.</title>
        <authorList>
            <person name="Vandepol N."/>
            <person name="Liber J."/>
            <person name="Desiro A."/>
            <person name="Na H."/>
            <person name="Kennedy M."/>
            <person name="Barry K."/>
            <person name="Grigoriev I.V."/>
            <person name="Miller A.N."/>
            <person name="O'Donnell K."/>
            <person name="Stajich J.E."/>
            <person name="Bonito G."/>
        </authorList>
    </citation>
    <scope>NUCLEOTIDE SEQUENCE</scope>
    <source>
        <strain evidence="2">NRRL 6426</strain>
    </source>
</reference>
<sequence length="232" mass="26502">MEKRSEMGKLTAKKTMHDIERLLRRLFSLDATFKESFIKGLQEVYSDSHVCRTASDTCIAGCAEQKVFESQVWNRVVVSNNSDRLMHPIIGKVLRKLPRGGGYGPILSTLQGILSLPTPFPWREQTPIASSASNNNFYLEMEGRFRDLKEQRYRVWKHIEMTKKGLVFTGTSATLNGCVVKDIAKTTPRDHPPKRHRPPKVPQQKSLNTDKNRDDDNTTAKIRMDKCKGRDN</sequence>
<evidence type="ECO:0000256" key="1">
    <source>
        <dbReference type="SAM" id="MobiDB-lite"/>
    </source>
</evidence>
<accession>A0A9P5S039</accession>
<proteinExistence type="predicted"/>
<dbReference type="OrthoDB" id="2438837at2759"/>
<evidence type="ECO:0000313" key="3">
    <source>
        <dbReference type="Proteomes" id="UP000748756"/>
    </source>
</evidence>
<dbReference type="EMBL" id="JAAAUQ010000297">
    <property type="protein sequence ID" value="KAF9151746.1"/>
    <property type="molecule type" value="Genomic_DNA"/>
</dbReference>